<accession>A0A6J7HWD9</accession>
<dbReference type="AlphaFoldDB" id="A0A6J7HWD9"/>
<sequence length="306" mass="31587">MTLLQNIWTDLKEKRLVPVVGALVVLLIAVPVVLAKSGDSAVGTLPAVGAGTAVGTSKAATLVVSGDPSVRLRAGAGRDPFASSGAPKPKTTAGTTVAAAPTSGTKTTTTGPKDSGGSTGDTSPPKPAAPVATETFRKVDLRFGAVGDTKRIHRDVARLTIYPTPEHPVAVLLGIRTGSRSAIFRLEDGVVHSGEGICRQSAERCRTLELRTGDTAFLEATLEDGSKRSYQLDLLGLPSAALTPAEQQDAIARTSAAGSTYLTKGDRAGARRTQFLPWIWDADTGYLSLLVDDAAKAALPVPEPAG</sequence>
<proteinExistence type="predicted"/>
<protein>
    <submittedName>
        <fullName evidence="2">Unannotated protein</fullName>
    </submittedName>
</protein>
<evidence type="ECO:0000256" key="1">
    <source>
        <dbReference type="SAM" id="MobiDB-lite"/>
    </source>
</evidence>
<gene>
    <name evidence="2" type="ORF">UFOPK3674_00639</name>
</gene>
<name>A0A6J7HWD9_9ZZZZ</name>
<feature type="region of interest" description="Disordered" evidence="1">
    <location>
        <begin position="74"/>
        <end position="133"/>
    </location>
</feature>
<dbReference type="EMBL" id="CAFBMX010000003">
    <property type="protein sequence ID" value="CAB4922703.1"/>
    <property type="molecule type" value="Genomic_DNA"/>
</dbReference>
<reference evidence="2" key="1">
    <citation type="submission" date="2020-05" db="EMBL/GenBank/DDBJ databases">
        <authorList>
            <person name="Chiriac C."/>
            <person name="Salcher M."/>
            <person name="Ghai R."/>
            <person name="Kavagutti S V."/>
        </authorList>
    </citation>
    <scope>NUCLEOTIDE SEQUENCE</scope>
</reference>
<organism evidence="2">
    <name type="scientific">freshwater metagenome</name>
    <dbReference type="NCBI Taxonomy" id="449393"/>
    <lineage>
        <taxon>unclassified sequences</taxon>
        <taxon>metagenomes</taxon>
        <taxon>ecological metagenomes</taxon>
    </lineage>
</organism>
<evidence type="ECO:0000313" key="2">
    <source>
        <dbReference type="EMBL" id="CAB4922703.1"/>
    </source>
</evidence>
<feature type="compositionally biased region" description="Low complexity" evidence="1">
    <location>
        <begin position="85"/>
        <end position="123"/>
    </location>
</feature>